<name>A0A7C9M4C1_9GAMM</name>
<evidence type="ECO:0000313" key="2">
    <source>
        <dbReference type="Proteomes" id="UP000479692"/>
    </source>
</evidence>
<proteinExistence type="predicted"/>
<sequence>MAYVYTVEFRQCRNDDPEASTQGIRKHILAEDRYEAVALARQLMRVQDPCIDAERIDLFKVVRRPS</sequence>
<keyword evidence="2" id="KW-1185">Reference proteome</keyword>
<dbReference type="Proteomes" id="UP000479692">
    <property type="component" value="Unassembled WGS sequence"/>
</dbReference>
<accession>A0A7C9M4C1</accession>
<dbReference type="AlphaFoldDB" id="A0A7C9M4C1"/>
<evidence type="ECO:0000313" key="1">
    <source>
        <dbReference type="EMBL" id="MUV14946.1"/>
    </source>
</evidence>
<gene>
    <name evidence="1" type="ORF">GN331_12100</name>
</gene>
<comment type="caution">
    <text evidence="1">The sequence shown here is derived from an EMBL/GenBank/DDBJ whole genome shotgun (WGS) entry which is preliminary data.</text>
</comment>
<reference evidence="1 2" key="1">
    <citation type="submission" date="2019-12" db="EMBL/GenBank/DDBJ databases">
        <authorList>
            <person name="Xu J."/>
        </authorList>
    </citation>
    <scope>NUCLEOTIDE SEQUENCE [LARGE SCALE GENOMIC DNA]</scope>
    <source>
        <strain evidence="1 2">HX-5-24</strain>
    </source>
</reference>
<dbReference type="EMBL" id="WOXT01000003">
    <property type="protein sequence ID" value="MUV14946.1"/>
    <property type="molecule type" value="Genomic_DNA"/>
</dbReference>
<dbReference type="RefSeq" id="WP_156642441.1">
    <property type="nucleotide sequence ID" value="NZ_WOXT01000003.1"/>
</dbReference>
<organism evidence="1 2">
    <name type="scientific">Noviluteimonas gilva</name>
    <dbReference type="NCBI Taxonomy" id="2682097"/>
    <lineage>
        <taxon>Bacteria</taxon>
        <taxon>Pseudomonadati</taxon>
        <taxon>Pseudomonadota</taxon>
        <taxon>Gammaproteobacteria</taxon>
        <taxon>Lysobacterales</taxon>
        <taxon>Lysobacteraceae</taxon>
        <taxon>Noviluteimonas</taxon>
    </lineage>
</organism>
<protein>
    <submittedName>
        <fullName evidence="1">Uncharacterized protein</fullName>
    </submittedName>
</protein>